<dbReference type="InterPro" id="IPR050570">
    <property type="entry name" value="Cell_wall_metabolism_enzyme"/>
</dbReference>
<comment type="caution">
    <text evidence="2">The sequence shown here is derived from an EMBL/GenBank/DDBJ whole genome shotgun (WGS) entry which is preliminary data.</text>
</comment>
<gene>
    <name evidence="2" type="ORF">ABH15_12090</name>
</gene>
<reference evidence="2 3" key="1">
    <citation type="journal article" date="2015" name="Int. J. Syst. Evol. Microbiol.">
        <title>Methanoculleus taiwanensis sp. nov., a methanogen isolated from deep marine sediment at the deformation front area near Taiwan.</title>
        <authorList>
            <person name="Weng C.Y."/>
            <person name="Chen S.C."/>
            <person name="Lai M.C."/>
            <person name="Wu S.Y."/>
            <person name="Lin S."/>
            <person name="Yang T.F."/>
            <person name="Chen P.C."/>
        </authorList>
    </citation>
    <scope>NUCLEOTIDE SEQUENCE [LARGE SCALE GENOMIC DNA]</scope>
    <source>
        <strain evidence="2 3">CYW4</strain>
    </source>
</reference>
<dbReference type="PANTHER" id="PTHR21666">
    <property type="entry name" value="PEPTIDASE-RELATED"/>
    <property type="match status" value="1"/>
</dbReference>
<dbReference type="Proteomes" id="UP000290932">
    <property type="component" value="Unassembled WGS sequence"/>
</dbReference>
<dbReference type="AlphaFoldDB" id="A0A498GZF1"/>
<dbReference type="Gene3D" id="2.70.70.10">
    <property type="entry name" value="Glucose Permease (Domain IIA)"/>
    <property type="match status" value="1"/>
</dbReference>
<evidence type="ECO:0000259" key="1">
    <source>
        <dbReference type="Pfam" id="PF01551"/>
    </source>
</evidence>
<evidence type="ECO:0000313" key="3">
    <source>
        <dbReference type="Proteomes" id="UP000290932"/>
    </source>
</evidence>
<sequence>MRNAEDNNTVEFPLRGEWTAVRTPAYRVPSHGTEQFGLRYAFDFVRAKWEPSMRFSSKNRLHQLYGHVSVNDFYGWAQPIYSPFDGEVVMVRDGWPDILEVNTFKDIFHSLLLTYSFMRAPSRRKIDLHRIAGNCVVVRSERCSAFLAHLRSGSVNVEEGQQIQAGALIGEVGNSGNTMAPHLHFQLMKGDDPFTATGLPCRFRSYERYRDTAWESVTNGIPGRLERIRYMGELP</sequence>
<dbReference type="GO" id="GO:0004222">
    <property type="term" value="F:metalloendopeptidase activity"/>
    <property type="evidence" value="ECO:0007669"/>
    <property type="project" value="TreeGrafter"/>
</dbReference>
<dbReference type="InterPro" id="IPR011055">
    <property type="entry name" value="Dup_hybrid_motif"/>
</dbReference>
<protein>
    <recommendedName>
        <fullName evidence="1">M23ase beta-sheet core domain-containing protein</fullName>
    </recommendedName>
</protein>
<evidence type="ECO:0000313" key="2">
    <source>
        <dbReference type="EMBL" id="RXE55465.1"/>
    </source>
</evidence>
<dbReference type="SUPFAM" id="SSF51261">
    <property type="entry name" value="Duplicated hybrid motif"/>
    <property type="match status" value="1"/>
</dbReference>
<dbReference type="CDD" id="cd12797">
    <property type="entry name" value="M23_peptidase"/>
    <property type="match status" value="1"/>
</dbReference>
<dbReference type="EMBL" id="LHQS01000003">
    <property type="protein sequence ID" value="RXE55465.1"/>
    <property type="molecule type" value="Genomic_DNA"/>
</dbReference>
<name>A0A498GZF1_9EURY</name>
<organism evidence="2 3">
    <name type="scientific">Methanoculleus taiwanensis</name>
    <dbReference type="NCBI Taxonomy" id="1550565"/>
    <lineage>
        <taxon>Archaea</taxon>
        <taxon>Methanobacteriati</taxon>
        <taxon>Methanobacteriota</taxon>
        <taxon>Stenosarchaea group</taxon>
        <taxon>Methanomicrobia</taxon>
        <taxon>Methanomicrobiales</taxon>
        <taxon>Methanomicrobiaceae</taxon>
        <taxon>Methanoculleus</taxon>
    </lineage>
</organism>
<dbReference type="Pfam" id="PF01551">
    <property type="entry name" value="Peptidase_M23"/>
    <property type="match status" value="1"/>
</dbReference>
<proteinExistence type="predicted"/>
<dbReference type="PANTHER" id="PTHR21666:SF270">
    <property type="entry name" value="MUREIN HYDROLASE ACTIVATOR ENVC"/>
    <property type="match status" value="1"/>
</dbReference>
<feature type="domain" description="M23ase beta-sheet core" evidence="1">
    <location>
        <begin position="131"/>
        <end position="193"/>
    </location>
</feature>
<dbReference type="InterPro" id="IPR016047">
    <property type="entry name" value="M23ase_b-sheet_dom"/>
</dbReference>
<accession>A0A498GZF1</accession>
<keyword evidence="3" id="KW-1185">Reference proteome</keyword>